<dbReference type="KEGG" id="ccp:CHC_T00000598001"/>
<name>S0F3N7_CHOCR</name>
<dbReference type="EMBL" id="HG001902">
    <property type="protein sequence ID" value="CDF77574.1"/>
    <property type="molecule type" value="Genomic_DNA"/>
</dbReference>
<evidence type="ECO:0000313" key="2">
    <source>
        <dbReference type="Proteomes" id="UP000012073"/>
    </source>
</evidence>
<dbReference type="Proteomes" id="UP000012073">
    <property type="component" value="Unassembled WGS sequence"/>
</dbReference>
<accession>S0F3N7</accession>
<dbReference type="Gramene" id="CDF77574">
    <property type="protein sequence ID" value="CDF77574"/>
    <property type="gene ID" value="CHC_T00000598001"/>
</dbReference>
<keyword evidence="2" id="KW-1185">Reference proteome</keyword>
<organism evidence="1 2">
    <name type="scientific">Chondrus crispus</name>
    <name type="common">Carrageen Irish moss</name>
    <name type="synonym">Polymorpha crispa</name>
    <dbReference type="NCBI Taxonomy" id="2769"/>
    <lineage>
        <taxon>Eukaryota</taxon>
        <taxon>Rhodophyta</taxon>
        <taxon>Florideophyceae</taxon>
        <taxon>Rhodymeniophycidae</taxon>
        <taxon>Gigartinales</taxon>
        <taxon>Gigartinaceae</taxon>
        <taxon>Chondrus</taxon>
    </lineage>
</organism>
<reference evidence="2" key="1">
    <citation type="journal article" date="2013" name="Proc. Natl. Acad. Sci. U.S.A.">
        <title>Genome structure and metabolic features in the red seaweed Chondrus crispus shed light on evolution of the Archaeplastida.</title>
        <authorList>
            <person name="Collen J."/>
            <person name="Porcel B."/>
            <person name="Carre W."/>
            <person name="Ball S.G."/>
            <person name="Chaparro C."/>
            <person name="Tonon T."/>
            <person name="Barbeyron T."/>
            <person name="Michel G."/>
            <person name="Noel B."/>
            <person name="Valentin K."/>
            <person name="Elias M."/>
            <person name="Artiguenave F."/>
            <person name="Arun A."/>
            <person name="Aury J.M."/>
            <person name="Barbosa-Neto J.F."/>
            <person name="Bothwell J.H."/>
            <person name="Bouget F.Y."/>
            <person name="Brillet L."/>
            <person name="Cabello-Hurtado F."/>
            <person name="Capella-Gutierrez S."/>
            <person name="Charrier B."/>
            <person name="Cladiere L."/>
            <person name="Cock J.M."/>
            <person name="Coelho S.M."/>
            <person name="Colleoni C."/>
            <person name="Czjzek M."/>
            <person name="Da Silva C."/>
            <person name="Delage L."/>
            <person name="Denoeud F."/>
            <person name="Deschamps P."/>
            <person name="Dittami S.M."/>
            <person name="Gabaldon T."/>
            <person name="Gachon C.M."/>
            <person name="Groisillier A."/>
            <person name="Herve C."/>
            <person name="Jabbari K."/>
            <person name="Katinka M."/>
            <person name="Kloareg B."/>
            <person name="Kowalczyk N."/>
            <person name="Labadie K."/>
            <person name="Leblanc C."/>
            <person name="Lopez P.J."/>
            <person name="McLachlan D.H."/>
            <person name="Meslet-Cladiere L."/>
            <person name="Moustafa A."/>
            <person name="Nehr Z."/>
            <person name="Nyvall Collen P."/>
            <person name="Panaud O."/>
            <person name="Partensky F."/>
            <person name="Poulain J."/>
            <person name="Rensing S.A."/>
            <person name="Rousvoal S."/>
            <person name="Samson G."/>
            <person name="Symeonidi A."/>
            <person name="Weissenbach J."/>
            <person name="Zambounis A."/>
            <person name="Wincker P."/>
            <person name="Boyen C."/>
        </authorList>
    </citation>
    <scope>NUCLEOTIDE SEQUENCE [LARGE SCALE GENOMIC DNA]</scope>
    <source>
        <strain evidence="2">cv. Stackhouse</strain>
    </source>
</reference>
<protein>
    <submittedName>
        <fullName evidence="1">Uncharacterized protein</fullName>
    </submittedName>
</protein>
<sequence length="145" mass="16876">MQLQAQSTRMRELVPHYRRQEPTVLCTFPEEKQINRIYIFCRTFDSVSSHYEDTQTSALLSSTHAFGRDLSSLLVVKVNILARQSAYLSNIINNNYKPLFSWGRQRLISKLILPLHASKFIFALRFLHIAGRLHLHPLSSIRTYS</sequence>
<dbReference type="AlphaFoldDB" id="S0F3N7"/>
<gene>
    <name evidence="1" type="ORF">CHC_T00000598001</name>
</gene>
<evidence type="ECO:0000313" key="1">
    <source>
        <dbReference type="EMBL" id="CDF77574.1"/>
    </source>
</evidence>
<dbReference type="RefSeq" id="XP_005718075.1">
    <property type="nucleotide sequence ID" value="XM_005718018.1"/>
</dbReference>
<proteinExistence type="predicted"/>
<dbReference type="GeneID" id="17325792"/>